<keyword evidence="3" id="KW-1185">Reference proteome</keyword>
<dbReference type="PANTHER" id="PTHR42870">
    <property type="entry name" value="ACETYL-COA C-ACETYLTRANSFERASE"/>
    <property type="match status" value="1"/>
</dbReference>
<proteinExistence type="predicted"/>
<evidence type="ECO:0000313" key="2">
    <source>
        <dbReference type="EMBL" id="SCZ45181.1"/>
    </source>
</evidence>
<gene>
    <name evidence="2" type="ORF">SAMN03080610_03354</name>
</gene>
<dbReference type="AlphaFoldDB" id="A0A1G5P7W6"/>
<reference evidence="3" key="1">
    <citation type="submission" date="2016-10" db="EMBL/GenBank/DDBJ databases">
        <authorList>
            <person name="Varghese N."/>
            <person name="Submissions S."/>
        </authorList>
    </citation>
    <scope>NUCLEOTIDE SEQUENCE [LARGE SCALE GENOMIC DNA]</scope>
    <source>
        <strain evidence="3">DSM 2698</strain>
    </source>
</reference>
<dbReference type="GO" id="GO:0016746">
    <property type="term" value="F:acyltransferase activity"/>
    <property type="evidence" value="ECO:0007669"/>
    <property type="project" value="InterPro"/>
</dbReference>
<dbReference type="SUPFAM" id="SSF53901">
    <property type="entry name" value="Thiolase-like"/>
    <property type="match status" value="1"/>
</dbReference>
<sequence length="141" mass="14419">MTHLPGVQVTAALGAASYQKDEAGVSVADISFAEVHDCFTIAELMTMEAMGLARPGEAGLLVGEGVTQKDGRLPPINRSGGLKAKGHPVGATVVSMHVMAARQLTGDAGDMQLQGPKLGLCFNMGGGAVASYVSILEPLEV</sequence>
<evidence type="ECO:0000313" key="3">
    <source>
        <dbReference type="Proteomes" id="UP000199347"/>
    </source>
</evidence>
<dbReference type="EMBL" id="FMVW01000010">
    <property type="protein sequence ID" value="SCZ45181.1"/>
    <property type="molecule type" value="Genomic_DNA"/>
</dbReference>
<dbReference type="InterPro" id="IPR016039">
    <property type="entry name" value="Thiolase-like"/>
</dbReference>
<dbReference type="Proteomes" id="UP000199347">
    <property type="component" value="Unassembled WGS sequence"/>
</dbReference>
<dbReference type="Pfam" id="PF22691">
    <property type="entry name" value="Thiolase_C_1"/>
    <property type="match status" value="1"/>
</dbReference>
<dbReference type="InterPro" id="IPR055140">
    <property type="entry name" value="Thiolase_C_2"/>
</dbReference>
<dbReference type="PANTHER" id="PTHR42870:SF6">
    <property type="entry name" value="ACETYL-COA C-ACYLTRANSFERASE"/>
    <property type="match status" value="1"/>
</dbReference>
<organism evidence="2 3">
    <name type="scientific">Afifella marina DSM 2698</name>
    <dbReference type="NCBI Taxonomy" id="1120955"/>
    <lineage>
        <taxon>Bacteria</taxon>
        <taxon>Pseudomonadati</taxon>
        <taxon>Pseudomonadota</taxon>
        <taxon>Alphaproteobacteria</taxon>
        <taxon>Hyphomicrobiales</taxon>
        <taxon>Afifellaceae</taxon>
        <taxon>Afifella</taxon>
    </lineage>
</organism>
<accession>A0A1G5P7W6</accession>
<name>A0A1G5P7W6_AFIMA</name>
<evidence type="ECO:0000259" key="1">
    <source>
        <dbReference type="Pfam" id="PF22691"/>
    </source>
</evidence>
<dbReference type="STRING" id="1120955.SAMN03080610_03354"/>
<dbReference type="Gene3D" id="3.40.47.10">
    <property type="match status" value="1"/>
</dbReference>
<feature type="domain" description="Thiolase C-terminal" evidence="1">
    <location>
        <begin position="7"/>
        <end position="137"/>
    </location>
</feature>
<protein>
    <submittedName>
        <fullName evidence="2">Thiolase, C-terminal domain</fullName>
    </submittedName>
</protein>